<gene>
    <name evidence="1" type="ORF">DPM35_07585</name>
</gene>
<sequence length="141" mass="16717">MQTARGFSMAQSKWYLAVTWLALLGKAEAHDWYTGKTDPVLQYDCCGGKDCHPIDPSEVRMTKDGYFVRPPRPFYLNEPQEPEWFIPRERVQTSPDDRYHICERLMTFYRSITPRMQYQAYQRFRWTCFFAPPGTSSIARK</sequence>
<name>A0A330GVG2_9HYPH</name>
<comment type="caution">
    <text evidence="1">The sequence shown here is derived from an EMBL/GenBank/DDBJ whole genome shotgun (WGS) entry which is preliminary data.</text>
</comment>
<evidence type="ECO:0000313" key="1">
    <source>
        <dbReference type="EMBL" id="RAZ78425.1"/>
    </source>
</evidence>
<accession>A0A330GVG2</accession>
<proteinExistence type="predicted"/>
<dbReference type="AlphaFoldDB" id="A0A330GVG2"/>
<protein>
    <submittedName>
        <fullName evidence="1">Uncharacterized protein</fullName>
    </submittedName>
</protein>
<reference evidence="1 2" key="1">
    <citation type="submission" date="2018-07" db="EMBL/GenBank/DDBJ databases">
        <title>Diversity of Mesorhizobium strains in Brazil.</title>
        <authorList>
            <person name="Helene L.C.F."/>
            <person name="Dall'Agnol R."/>
            <person name="Delamuta J.R.M."/>
            <person name="Hungria M."/>
        </authorList>
    </citation>
    <scope>NUCLEOTIDE SEQUENCE [LARGE SCALE GENOMIC DNA]</scope>
    <source>
        <strain evidence="1 2">CNPSo 3140</strain>
    </source>
</reference>
<organism evidence="1 2">
    <name type="scientific">Mesorhizobium atlanticum</name>
    <dbReference type="NCBI Taxonomy" id="2233532"/>
    <lineage>
        <taxon>Bacteria</taxon>
        <taxon>Pseudomonadati</taxon>
        <taxon>Pseudomonadota</taxon>
        <taxon>Alphaproteobacteria</taxon>
        <taxon>Hyphomicrobiales</taxon>
        <taxon>Phyllobacteriaceae</taxon>
        <taxon>Mesorhizobium</taxon>
    </lineage>
</organism>
<evidence type="ECO:0000313" key="2">
    <source>
        <dbReference type="Proteomes" id="UP000251956"/>
    </source>
</evidence>
<keyword evidence="2" id="KW-1185">Reference proteome</keyword>
<dbReference type="EMBL" id="QMBQ01000002">
    <property type="protein sequence ID" value="RAZ78425.1"/>
    <property type="molecule type" value="Genomic_DNA"/>
</dbReference>
<dbReference type="Proteomes" id="UP000251956">
    <property type="component" value="Unassembled WGS sequence"/>
</dbReference>